<dbReference type="Pfam" id="PF12747">
    <property type="entry name" value="DdrB"/>
    <property type="match status" value="1"/>
</dbReference>
<organism evidence="1 2">
    <name type="scientific">Trichormus variabilis N2B</name>
    <dbReference type="NCBI Taxonomy" id="2681315"/>
    <lineage>
        <taxon>Bacteria</taxon>
        <taxon>Bacillati</taxon>
        <taxon>Cyanobacteriota</taxon>
        <taxon>Cyanophyceae</taxon>
        <taxon>Nostocales</taxon>
        <taxon>Nostocaceae</taxon>
        <taxon>Trichormus</taxon>
    </lineage>
</organism>
<dbReference type="EMBL" id="JACKZP010000040">
    <property type="protein sequence ID" value="MBC1302673.1"/>
    <property type="molecule type" value="Genomic_DNA"/>
</dbReference>
<dbReference type="InterPro" id="IPR024305">
    <property type="entry name" value="ssDNA-bd_DdrB-like"/>
</dbReference>
<reference evidence="1 2" key="1">
    <citation type="submission" date="2019-11" db="EMBL/GenBank/DDBJ databases">
        <title>Comparison of genomes from free-living endosymbiotic cyanobacteria isolated from Azolla.</title>
        <authorList>
            <person name="Thiel T."/>
            <person name="Pratte B."/>
        </authorList>
    </citation>
    <scope>NUCLEOTIDE SEQUENCE [LARGE SCALE GENOMIC DNA]</scope>
    <source>
        <strain evidence="1 2">N2B</strain>
    </source>
</reference>
<gene>
    <name evidence="1" type="ORF">GNE12_12195</name>
</gene>
<evidence type="ECO:0000313" key="1">
    <source>
        <dbReference type="EMBL" id="MBC1302673.1"/>
    </source>
</evidence>
<evidence type="ECO:0000313" key="2">
    <source>
        <dbReference type="Proteomes" id="UP000570851"/>
    </source>
</evidence>
<name>A0ABR6S8Z0_ANAVA</name>
<sequence length="139" mass="15770">MKGLYRVFSMNNDQFQLFMTVLLRIADALERIAPATPKAPNYQYPIEQFLTFDWESIGAVVEKHDQYGAAVVSWGGRSFLRRSPANKYSAAIWFSCAVGKDGENTIYERLITFKPRNSNAEPIPEKVTNLISYPQGKEA</sequence>
<comment type="caution">
    <text evidence="1">The sequence shown here is derived from an EMBL/GenBank/DDBJ whole genome shotgun (WGS) entry which is preliminary data.</text>
</comment>
<proteinExistence type="predicted"/>
<keyword evidence="2" id="KW-1185">Reference proteome</keyword>
<accession>A0ABR6S8Z0</accession>
<protein>
    <submittedName>
        <fullName evidence="1">Uncharacterized protein</fullName>
    </submittedName>
</protein>
<dbReference type="Proteomes" id="UP000570851">
    <property type="component" value="Unassembled WGS sequence"/>
</dbReference>